<dbReference type="GO" id="GO:0005524">
    <property type="term" value="F:ATP binding"/>
    <property type="evidence" value="ECO:0007669"/>
    <property type="project" value="UniProtKB-KW"/>
</dbReference>
<keyword evidence="2 11" id="KW-0378">Hydrolase</keyword>
<feature type="compositionally biased region" description="Low complexity" evidence="7">
    <location>
        <begin position="480"/>
        <end position="495"/>
    </location>
</feature>
<dbReference type="GO" id="GO:0003724">
    <property type="term" value="F:RNA helicase activity"/>
    <property type="evidence" value="ECO:0007669"/>
    <property type="project" value="UniProtKB-EC"/>
</dbReference>
<dbReference type="Pfam" id="PF00270">
    <property type="entry name" value="DEAD"/>
    <property type="match status" value="1"/>
</dbReference>
<dbReference type="PROSITE" id="PS51194">
    <property type="entry name" value="HELICASE_CTER"/>
    <property type="match status" value="1"/>
</dbReference>
<dbReference type="CDD" id="cd18787">
    <property type="entry name" value="SF2_C_DEAD"/>
    <property type="match status" value="1"/>
</dbReference>
<dbReference type="Gene3D" id="3.40.50.300">
    <property type="entry name" value="P-loop containing nucleotide triphosphate hydrolases"/>
    <property type="match status" value="2"/>
</dbReference>
<dbReference type="AlphaFoldDB" id="A0A518ESY4"/>
<reference evidence="11 12" key="1">
    <citation type="submission" date="2019-02" db="EMBL/GenBank/DDBJ databases">
        <title>Deep-cultivation of Planctomycetes and their phenomic and genomic characterization uncovers novel biology.</title>
        <authorList>
            <person name="Wiegand S."/>
            <person name="Jogler M."/>
            <person name="Boedeker C."/>
            <person name="Pinto D."/>
            <person name="Vollmers J."/>
            <person name="Rivas-Marin E."/>
            <person name="Kohn T."/>
            <person name="Peeters S.H."/>
            <person name="Heuer A."/>
            <person name="Rast P."/>
            <person name="Oberbeckmann S."/>
            <person name="Bunk B."/>
            <person name="Jeske O."/>
            <person name="Meyerdierks A."/>
            <person name="Storesund J.E."/>
            <person name="Kallscheuer N."/>
            <person name="Luecker S."/>
            <person name="Lage O.M."/>
            <person name="Pohl T."/>
            <person name="Merkel B.J."/>
            <person name="Hornburger P."/>
            <person name="Mueller R.-W."/>
            <person name="Bruemmer F."/>
            <person name="Labrenz M."/>
            <person name="Spormann A.M."/>
            <person name="Op den Camp H."/>
            <person name="Overmann J."/>
            <person name="Amann R."/>
            <person name="Jetten M.S.M."/>
            <person name="Mascher T."/>
            <person name="Medema M.H."/>
            <person name="Devos D.P."/>
            <person name="Kaster A.-K."/>
            <person name="Ovreas L."/>
            <person name="Rohde M."/>
            <person name="Galperin M.Y."/>
            <person name="Jogler C."/>
        </authorList>
    </citation>
    <scope>NUCLEOTIDE SEQUENCE [LARGE SCALE GENOMIC DNA]</scope>
    <source>
        <strain evidence="11 12">Poly30</strain>
    </source>
</reference>
<dbReference type="InterPro" id="IPR014001">
    <property type="entry name" value="Helicase_ATP-bd"/>
</dbReference>
<dbReference type="EMBL" id="CP036434">
    <property type="protein sequence ID" value="QDV07198.1"/>
    <property type="molecule type" value="Genomic_DNA"/>
</dbReference>
<dbReference type="InterPro" id="IPR014014">
    <property type="entry name" value="RNA_helicase_DEAD_Q_motif"/>
</dbReference>
<dbReference type="PROSITE" id="PS51195">
    <property type="entry name" value="Q_MOTIF"/>
    <property type="match status" value="1"/>
</dbReference>
<accession>A0A518ESY4</accession>
<feature type="short sequence motif" description="Q motif" evidence="6">
    <location>
        <begin position="38"/>
        <end position="66"/>
    </location>
</feature>
<dbReference type="GO" id="GO:0016787">
    <property type="term" value="F:hydrolase activity"/>
    <property type="evidence" value="ECO:0007669"/>
    <property type="project" value="UniProtKB-KW"/>
</dbReference>
<dbReference type="SMART" id="SM00487">
    <property type="entry name" value="DEXDc"/>
    <property type="match status" value="1"/>
</dbReference>
<dbReference type="SUPFAM" id="SSF52540">
    <property type="entry name" value="P-loop containing nucleoside triphosphate hydrolases"/>
    <property type="match status" value="1"/>
</dbReference>
<keyword evidence="12" id="KW-1185">Reference proteome</keyword>
<feature type="region of interest" description="Disordered" evidence="7">
    <location>
        <begin position="1"/>
        <end position="38"/>
    </location>
</feature>
<dbReference type="InterPro" id="IPR027417">
    <property type="entry name" value="P-loop_NTPase"/>
</dbReference>
<evidence type="ECO:0000313" key="11">
    <source>
        <dbReference type="EMBL" id="QDV07198.1"/>
    </source>
</evidence>
<keyword evidence="4" id="KW-0067">ATP-binding</keyword>
<feature type="domain" description="Helicase C-terminal" evidence="9">
    <location>
        <begin position="266"/>
        <end position="410"/>
    </location>
</feature>
<dbReference type="InterPro" id="IPR001650">
    <property type="entry name" value="Helicase_C-like"/>
</dbReference>
<feature type="compositionally biased region" description="Gly residues" evidence="7">
    <location>
        <begin position="510"/>
        <end position="523"/>
    </location>
</feature>
<feature type="region of interest" description="Disordered" evidence="7">
    <location>
        <begin position="413"/>
        <end position="529"/>
    </location>
</feature>
<dbReference type="InterPro" id="IPR044742">
    <property type="entry name" value="DEAD/DEAH_RhlB"/>
</dbReference>
<dbReference type="RefSeq" id="WP_419191340.1">
    <property type="nucleotide sequence ID" value="NZ_CP036434.1"/>
</dbReference>
<dbReference type="GO" id="GO:0005829">
    <property type="term" value="C:cytosol"/>
    <property type="evidence" value="ECO:0007669"/>
    <property type="project" value="TreeGrafter"/>
</dbReference>
<keyword evidence="1" id="KW-0547">Nucleotide-binding</keyword>
<evidence type="ECO:0000256" key="1">
    <source>
        <dbReference type="ARBA" id="ARBA00022741"/>
    </source>
</evidence>
<keyword evidence="3 11" id="KW-0347">Helicase</keyword>
<evidence type="ECO:0000256" key="4">
    <source>
        <dbReference type="ARBA" id="ARBA00022840"/>
    </source>
</evidence>
<evidence type="ECO:0000256" key="6">
    <source>
        <dbReference type="PROSITE-ProRule" id="PRU00552"/>
    </source>
</evidence>
<dbReference type="CDD" id="cd00268">
    <property type="entry name" value="DEADc"/>
    <property type="match status" value="1"/>
</dbReference>
<evidence type="ECO:0000313" key="12">
    <source>
        <dbReference type="Proteomes" id="UP000320390"/>
    </source>
</evidence>
<dbReference type="PANTHER" id="PTHR47959">
    <property type="entry name" value="ATP-DEPENDENT RNA HELICASE RHLE-RELATED"/>
    <property type="match status" value="1"/>
</dbReference>
<feature type="compositionally biased region" description="Gly residues" evidence="7">
    <location>
        <begin position="424"/>
        <end position="453"/>
    </location>
</feature>
<evidence type="ECO:0000256" key="5">
    <source>
        <dbReference type="ARBA" id="ARBA00038437"/>
    </source>
</evidence>
<dbReference type="InterPro" id="IPR011545">
    <property type="entry name" value="DEAD/DEAH_box_helicase_dom"/>
</dbReference>
<evidence type="ECO:0000256" key="7">
    <source>
        <dbReference type="SAM" id="MobiDB-lite"/>
    </source>
</evidence>
<dbReference type="SMART" id="SM00490">
    <property type="entry name" value="HELICc"/>
    <property type="match status" value="1"/>
</dbReference>
<evidence type="ECO:0000259" key="9">
    <source>
        <dbReference type="PROSITE" id="PS51194"/>
    </source>
</evidence>
<evidence type="ECO:0000259" key="10">
    <source>
        <dbReference type="PROSITE" id="PS51195"/>
    </source>
</evidence>
<comment type="similarity">
    <text evidence="5">Belongs to the DEAD box helicase family.</text>
</comment>
<evidence type="ECO:0000256" key="3">
    <source>
        <dbReference type="ARBA" id="ARBA00022806"/>
    </source>
</evidence>
<dbReference type="Pfam" id="PF00271">
    <property type="entry name" value="Helicase_C"/>
    <property type="match status" value="1"/>
</dbReference>
<organism evidence="11 12">
    <name type="scientific">Saltatorellus ferox</name>
    <dbReference type="NCBI Taxonomy" id="2528018"/>
    <lineage>
        <taxon>Bacteria</taxon>
        <taxon>Pseudomonadati</taxon>
        <taxon>Planctomycetota</taxon>
        <taxon>Planctomycetia</taxon>
        <taxon>Planctomycetia incertae sedis</taxon>
        <taxon>Saltatorellus</taxon>
    </lineage>
</organism>
<dbReference type="GO" id="GO:0003676">
    <property type="term" value="F:nucleic acid binding"/>
    <property type="evidence" value="ECO:0007669"/>
    <property type="project" value="InterPro"/>
</dbReference>
<proteinExistence type="inferred from homology"/>
<sequence length="529" mass="56973">MSQRAPRRTQRSPQEPNSGRAERRSEAPQGIKVKRQPSGFDSFSLRHELVQAIDEMGYTEPRPIQVKGVPPAMQGRDVLGLAQTGTGKTAAFVLPILQRLLVDRRPGLRVLVVTPTRELSMQVHAEFERLGQFTPLTATAIFGGVPVARQIRALKARPDIVVACPGRLLDLLNQRALSLAEVEVLVLDEADHMFDMGFLPDVRRILKALPARRQNLMFSATMAREIRKLADEVLHKPAVVELANTRPAETIEHQLVPLSETDKPGVLEELLAGDDFDSAIVFTRTKHRAKRLAKKLDARGHAAVALQGNMSQPQRERALKGFKDGTYTVMVATDIAARGLDIEGVSHVINYDVPMTPDAYTHRIGRTGRSERTGSAFTFVTADDGKQVKDIEKRLGAKIERVRFQGIDLPEVDASSLDRERGPRGGQRGGGGGRGTRNSGGGSTRGGGRGGPRGRGRSTAGAGGSDSTGAKPGPKPGPKPGTTRVRPVAAAATAAEPRRSERPSRPFGLGVEGGSARGGGSRGGGRRRR</sequence>
<dbReference type="Proteomes" id="UP000320390">
    <property type="component" value="Chromosome"/>
</dbReference>
<feature type="domain" description="DEAD-box RNA helicase Q" evidence="10">
    <location>
        <begin position="38"/>
        <end position="66"/>
    </location>
</feature>
<dbReference type="PANTHER" id="PTHR47959:SF13">
    <property type="entry name" value="ATP-DEPENDENT RNA HELICASE RHLE"/>
    <property type="match status" value="1"/>
</dbReference>
<protein>
    <submittedName>
        <fullName evidence="11">ATP-dependent RNA helicase RhlE</fullName>
        <ecNumber evidence="11">3.6.4.13</ecNumber>
    </submittedName>
</protein>
<dbReference type="InterPro" id="IPR050079">
    <property type="entry name" value="DEAD_box_RNA_helicase"/>
</dbReference>
<evidence type="ECO:0000256" key="2">
    <source>
        <dbReference type="ARBA" id="ARBA00022801"/>
    </source>
</evidence>
<feature type="compositionally biased region" description="Basic residues" evidence="7">
    <location>
        <begin position="1"/>
        <end position="10"/>
    </location>
</feature>
<feature type="domain" description="Helicase ATP-binding" evidence="8">
    <location>
        <begin position="69"/>
        <end position="240"/>
    </location>
</feature>
<name>A0A518ESY4_9BACT</name>
<dbReference type="PROSITE" id="PS51192">
    <property type="entry name" value="HELICASE_ATP_BIND_1"/>
    <property type="match status" value="1"/>
</dbReference>
<dbReference type="EC" id="3.6.4.13" evidence="11"/>
<evidence type="ECO:0000259" key="8">
    <source>
        <dbReference type="PROSITE" id="PS51192"/>
    </source>
</evidence>
<gene>
    <name evidence="11" type="primary">rhlE_1</name>
    <name evidence="11" type="ORF">Poly30_27170</name>
</gene>